<dbReference type="Proteomes" id="UP000552644">
    <property type="component" value="Unassembled WGS sequence"/>
</dbReference>
<dbReference type="AlphaFoldDB" id="A0A7W7QKI9"/>
<proteinExistence type="predicted"/>
<accession>A0A7W7QKI9</accession>
<gene>
    <name evidence="4" type="ORF">FHS44_002298</name>
</gene>
<name>A0A7W7QKI9_9ACTN</name>
<dbReference type="PANTHER" id="PTHR30055:SF226">
    <property type="entry name" value="HTH-TYPE TRANSCRIPTIONAL REGULATOR PKSA"/>
    <property type="match status" value="1"/>
</dbReference>
<dbReference type="Gene3D" id="1.10.357.10">
    <property type="entry name" value="Tetracycline Repressor, domain 2"/>
    <property type="match status" value="1"/>
</dbReference>
<dbReference type="RefSeq" id="WP_184713907.1">
    <property type="nucleotide sequence ID" value="NZ_JACHJP010000002.1"/>
</dbReference>
<feature type="DNA-binding region" description="H-T-H motif" evidence="2">
    <location>
        <begin position="28"/>
        <end position="47"/>
    </location>
</feature>
<evidence type="ECO:0000313" key="4">
    <source>
        <dbReference type="EMBL" id="MBB4915213.1"/>
    </source>
</evidence>
<dbReference type="InterPro" id="IPR001647">
    <property type="entry name" value="HTH_TetR"/>
</dbReference>
<sequence>MARPSDTKIRIQATARELFLEQGVQNTSLKQISDRLGITKPALYYHFSSREELVRSILQPVVAELEAFVAGREPGEGRRLLEDYFDLIWHYREEIAMVLHAPTVLVELDLVDRMWLWRKELTTLLLGPAPSDAARIRATVAFGGMSDCVVEHADLPRDVVKAAAVDAALAALGPLGRTDP</sequence>
<evidence type="ECO:0000256" key="2">
    <source>
        <dbReference type="PROSITE-ProRule" id="PRU00335"/>
    </source>
</evidence>
<feature type="domain" description="HTH tetR-type" evidence="3">
    <location>
        <begin position="5"/>
        <end position="65"/>
    </location>
</feature>
<dbReference type="PANTHER" id="PTHR30055">
    <property type="entry name" value="HTH-TYPE TRANSCRIPTIONAL REGULATOR RUTR"/>
    <property type="match status" value="1"/>
</dbReference>
<dbReference type="InterPro" id="IPR050109">
    <property type="entry name" value="HTH-type_TetR-like_transc_reg"/>
</dbReference>
<dbReference type="Pfam" id="PF00440">
    <property type="entry name" value="TetR_N"/>
    <property type="match status" value="1"/>
</dbReference>
<organism evidence="4 5">
    <name type="scientific">Streptosporangium saharense</name>
    <dbReference type="NCBI Taxonomy" id="1706840"/>
    <lineage>
        <taxon>Bacteria</taxon>
        <taxon>Bacillati</taxon>
        <taxon>Actinomycetota</taxon>
        <taxon>Actinomycetes</taxon>
        <taxon>Streptosporangiales</taxon>
        <taxon>Streptosporangiaceae</taxon>
        <taxon>Streptosporangium</taxon>
    </lineage>
</organism>
<keyword evidence="5" id="KW-1185">Reference proteome</keyword>
<dbReference type="EMBL" id="JACHJP010000002">
    <property type="protein sequence ID" value="MBB4915213.1"/>
    <property type="molecule type" value="Genomic_DNA"/>
</dbReference>
<dbReference type="PRINTS" id="PR00455">
    <property type="entry name" value="HTHTETR"/>
</dbReference>
<dbReference type="SUPFAM" id="SSF46689">
    <property type="entry name" value="Homeodomain-like"/>
    <property type="match status" value="1"/>
</dbReference>
<keyword evidence="1 2" id="KW-0238">DNA-binding</keyword>
<evidence type="ECO:0000259" key="3">
    <source>
        <dbReference type="PROSITE" id="PS50977"/>
    </source>
</evidence>
<dbReference type="GO" id="GO:0003700">
    <property type="term" value="F:DNA-binding transcription factor activity"/>
    <property type="evidence" value="ECO:0007669"/>
    <property type="project" value="TreeGrafter"/>
</dbReference>
<dbReference type="InterPro" id="IPR009057">
    <property type="entry name" value="Homeodomain-like_sf"/>
</dbReference>
<reference evidence="4 5" key="1">
    <citation type="submission" date="2020-08" db="EMBL/GenBank/DDBJ databases">
        <title>Genomic Encyclopedia of Type Strains, Phase III (KMG-III): the genomes of soil and plant-associated and newly described type strains.</title>
        <authorList>
            <person name="Whitman W."/>
        </authorList>
    </citation>
    <scope>NUCLEOTIDE SEQUENCE [LARGE SCALE GENOMIC DNA]</scope>
    <source>
        <strain evidence="4 5">CECT 8840</strain>
    </source>
</reference>
<evidence type="ECO:0000256" key="1">
    <source>
        <dbReference type="ARBA" id="ARBA00023125"/>
    </source>
</evidence>
<dbReference type="GO" id="GO:0000976">
    <property type="term" value="F:transcription cis-regulatory region binding"/>
    <property type="evidence" value="ECO:0007669"/>
    <property type="project" value="TreeGrafter"/>
</dbReference>
<protein>
    <submittedName>
        <fullName evidence="4">AcrR family transcriptional regulator</fullName>
    </submittedName>
</protein>
<evidence type="ECO:0000313" key="5">
    <source>
        <dbReference type="Proteomes" id="UP000552644"/>
    </source>
</evidence>
<comment type="caution">
    <text evidence="4">The sequence shown here is derived from an EMBL/GenBank/DDBJ whole genome shotgun (WGS) entry which is preliminary data.</text>
</comment>
<dbReference type="PROSITE" id="PS50977">
    <property type="entry name" value="HTH_TETR_2"/>
    <property type="match status" value="1"/>
</dbReference>